<evidence type="ECO:0000313" key="2">
    <source>
        <dbReference type="Proteomes" id="UP001174936"/>
    </source>
</evidence>
<keyword evidence="2" id="KW-1185">Reference proteome</keyword>
<protein>
    <submittedName>
        <fullName evidence="1">Uncharacterized protein</fullName>
    </submittedName>
</protein>
<proteinExistence type="predicted"/>
<name>A0AA40CWA5_9PEZI</name>
<evidence type="ECO:0000313" key="1">
    <source>
        <dbReference type="EMBL" id="KAK0651544.1"/>
    </source>
</evidence>
<gene>
    <name evidence="1" type="ORF">B0T16DRAFT_81650</name>
</gene>
<accession>A0AA40CWA5</accession>
<sequence length="99" mass="10702">MSRQPSTVCIIIAVVAISHQCSTRLHPARLLRLRRAAIGTGPDVSVVGRQPFNTHTHPSSVHTLHQSGSLTSSLTACNGICKSARAWRSGMRALYVGWD</sequence>
<organism evidence="1 2">
    <name type="scientific">Cercophora newfieldiana</name>
    <dbReference type="NCBI Taxonomy" id="92897"/>
    <lineage>
        <taxon>Eukaryota</taxon>
        <taxon>Fungi</taxon>
        <taxon>Dikarya</taxon>
        <taxon>Ascomycota</taxon>
        <taxon>Pezizomycotina</taxon>
        <taxon>Sordariomycetes</taxon>
        <taxon>Sordariomycetidae</taxon>
        <taxon>Sordariales</taxon>
        <taxon>Lasiosphaeriaceae</taxon>
        <taxon>Cercophora</taxon>
    </lineage>
</organism>
<dbReference type="EMBL" id="JAULSV010000002">
    <property type="protein sequence ID" value="KAK0651544.1"/>
    <property type="molecule type" value="Genomic_DNA"/>
</dbReference>
<reference evidence="1" key="1">
    <citation type="submission" date="2023-06" db="EMBL/GenBank/DDBJ databases">
        <title>Genome-scale phylogeny and comparative genomics of the fungal order Sordariales.</title>
        <authorList>
            <consortium name="Lawrence Berkeley National Laboratory"/>
            <person name="Hensen N."/>
            <person name="Bonometti L."/>
            <person name="Westerberg I."/>
            <person name="Brannstrom I.O."/>
            <person name="Guillou S."/>
            <person name="Cros-Aarteil S."/>
            <person name="Calhoun S."/>
            <person name="Haridas S."/>
            <person name="Kuo A."/>
            <person name="Mondo S."/>
            <person name="Pangilinan J."/>
            <person name="Riley R."/>
            <person name="Labutti K."/>
            <person name="Andreopoulos B."/>
            <person name="Lipzen A."/>
            <person name="Chen C."/>
            <person name="Yanf M."/>
            <person name="Daum C."/>
            <person name="Ng V."/>
            <person name="Clum A."/>
            <person name="Steindorff A."/>
            <person name="Ohm R."/>
            <person name="Martin F."/>
            <person name="Silar P."/>
            <person name="Natvig D."/>
            <person name="Lalanne C."/>
            <person name="Gautier V."/>
            <person name="Ament-Velasquez S.L."/>
            <person name="Kruys A."/>
            <person name="Hutchinson M.I."/>
            <person name="Powell A.J."/>
            <person name="Barry K."/>
            <person name="Miller A.N."/>
            <person name="Grigoriev I.V."/>
            <person name="Debuchy R."/>
            <person name="Gladieux P."/>
            <person name="Thoren M.H."/>
            <person name="Johannesson H."/>
        </authorList>
    </citation>
    <scope>NUCLEOTIDE SEQUENCE</scope>
    <source>
        <strain evidence="1">SMH2532-1</strain>
    </source>
</reference>
<dbReference type="Proteomes" id="UP001174936">
    <property type="component" value="Unassembled WGS sequence"/>
</dbReference>
<comment type="caution">
    <text evidence="1">The sequence shown here is derived from an EMBL/GenBank/DDBJ whole genome shotgun (WGS) entry which is preliminary data.</text>
</comment>
<dbReference type="AlphaFoldDB" id="A0AA40CWA5"/>